<dbReference type="PANTHER" id="PTHR33698">
    <property type="entry name" value="NUCLEAR TRANSPORT FACTOR 2 (NTF2)-LIKE PROTEIN"/>
    <property type="match status" value="1"/>
</dbReference>
<dbReference type="PANTHER" id="PTHR33698:SF3">
    <property type="entry name" value="OS09G0266000 PROTEIN"/>
    <property type="match status" value="1"/>
</dbReference>
<organism evidence="3 4">
    <name type="scientific">Thalassiosira pseudonana</name>
    <name type="common">Marine diatom</name>
    <name type="synonym">Cyclotella nana</name>
    <dbReference type="NCBI Taxonomy" id="35128"/>
    <lineage>
        <taxon>Eukaryota</taxon>
        <taxon>Sar</taxon>
        <taxon>Stramenopiles</taxon>
        <taxon>Ochrophyta</taxon>
        <taxon>Bacillariophyta</taxon>
        <taxon>Coscinodiscophyceae</taxon>
        <taxon>Thalassiosirophycidae</taxon>
        <taxon>Thalassiosirales</taxon>
        <taxon>Thalassiosiraceae</taxon>
        <taxon>Thalassiosira</taxon>
    </lineage>
</organism>
<proteinExistence type="predicted"/>
<evidence type="ECO:0000313" key="4">
    <source>
        <dbReference type="Proteomes" id="UP000001449"/>
    </source>
</evidence>
<dbReference type="PaxDb" id="35128-Thaps6889"/>
<dbReference type="Pfam" id="PF12680">
    <property type="entry name" value="SnoaL_2"/>
    <property type="match status" value="1"/>
</dbReference>
<evidence type="ECO:0000313" key="3">
    <source>
        <dbReference type="EMBL" id="ACI64857.1"/>
    </source>
</evidence>
<dbReference type="SUPFAM" id="SSF54427">
    <property type="entry name" value="NTF2-like"/>
    <property type="match status" value="2"/>
</dbReference>
<keyword evidence="1" id="KW-0732">Signal</keyword>
<dbReference type="eggNOG" id="ENOG502S4BR">
    <property type="taxonomic scope" value="Eukaryota"/>
</dbReference>
<name>B5YMS2_THAPS</name>
<dbReference type="RefSeq" id="XP_002296140.1">
    <property type="nucleotide sequence ID" value="XM_002296104.1"/>
</dbReference>
<evidence type="ECO:0000259" key="2">
    <source>
        <dbReference type="Pfam" id="PF12680"/>
    </source>
</evidence>
<dbReference type="KEGG" id="tps:THAPS_6889"/>
<gene>
    <name evidence="3" type="ORF">THAPS_6889</name>
</gene>
<dbReference type="InParanoid" id="B5YMS2"/>
<dbReference type="Proteomes" id="UP000001449">
    <property type="component" value="Chromosome 7"/>
</dbReference>
<sequence length="373" mass="40555">MKSSLAALSFLVATPRSSAFVALPTSKNADASSSSIVCNASSSPNTNILDSFLSKLNNEAADQPSNRGPKKFVMAQSLLLSLINDEECFTTMAGAQKFADSCTVDVVYEDCYEPQPIVGRADVAEHLRARVLSRTGGEKGGKDAKFRVDKISDGSSACGFAWTWTSGNLEGLRGTTFVELNEANQIQYVREIPEPLYKPGDLTLEILKAVTADAVAKPPPYYTQQTPTEAAEIARYLFCDVQGASSEEAMRFFDESIIYRDFNYEDVLRGKAQVKKFIDDFSFPGIEFAPQRFDDGQSATCFTWEVILEGAPEGSSIKGISLYEVNTEGKITYVRDVPESGIKPPPLGKLARQFRPALGVFQPVPLGSRGGGL</sequence>
<protein>
    <recommendedName>
        <fullName evidence="2">SnoaL-like domain-containing protein</fullName>
    </recommendedName>
</protein>
<reference evidence="3 4" key="2">
    <citation type="journal article" date="2008" name="Nature">
        <title>The Phaeodactylum genome reveals the evolutionary history of diatom genomes.</title>
        <authorList>
            <person name="Bowler C."/>
            <person name="Allen A.E."/>
            <person name="Badger J.H."/>
            <person name="Grimwood J."/>
            <person name="Jabbari K."/>
            <person name="Kuo A."/>
            <person name="Maheswari U."/>
            <person name="Martens C."/>
            <person name="Maumus F."/>
            <person name="Otillar R.P."/>
            <person name="Rayko E."/>
            <person name="Salamov A."/>
            <person name="Vandepoele K."/>
            <person name="Beszteri B."/>
            <person name="Gruber A."/>
            <person name="Heijde M."/>
            <person name="Katinka M."/>
            <person name="Mock T."/>
            <person name="Valentin K."/>
            <person name="Verret F."/>
            <person name="Berges J.A."/>
            <person name="Brownlee C."/>
            <person name="Cadoret J.P."/>
            <person name="Chiovitti A."/>
            <person name="Choi C.J."/>
            <person name="Coesel S."/>
            <person name="De Martino A."/>
            <person name="Detter J.C."/>
            <person name="Durkin C."/>
            <person name="Falciatore A."/>
            <person name="Fournet J."/>
            <person name="Haruta M."/>
            <person name="Huysman M.J."/>
            <person name="Jenkins B.D."/>
            <person name="Jiroutova K."/>
            <person name="Jorgensen R.E."/>
            <person name="Joubert Y."/>
            <person name="Kaplan A."/>
            <person name="Kroger N."/>
            <person name="Kroth P.G."/>
            <person name="La Roche J."/>
            <person name="Lindquist E."/>
            <person name="Lommer M."/>
            <person name="Martin-Jezequel V."/>
            <person name="Lopez P.J."/>
            <person name="Lucas S."/>
            <person name="Mangogna M."/>
            <person name="McGinnis K."/>
            <person name="Medlin L.K."/>
            <person name="Montsant A."/>
            <person name="Oudot-Le Secq M.P."/>
            <person name="Napoli C."/>
            <person name="Obornik M."/>
            <person name="Parker M.S."/>
            <person name="Petit J.L."/>
            <person name="Porcel B.M."/>
            <person name="Poulsen N."/>
            <person name="Robison M."/>
            <person name="Rychlewski L."/>
            <person name="Rynearson T.A."/>
            <person name="Schmutz J."/>
            <person name="Shapiro H."/>
            <person name="Siaut M."/>
            <person name="Stanley M."/>
            <person name="Sussman M.R."/>
            <person name="Taylor A.R."/>
            <person name="Vardi A."/>
            <person name="von Dassow P."/>
            <person name="Vyverman W."/>
            <person name="Willis A."/>
            <person name="Wyrwicz L.S."/>
            <person name="Rokhsar D.S."/>
            <person name="Weissenbach J."/>
            <person name="Armbrust E.V."/>
            <person name="Green B.R."/>
            <person name="Van de Peer Y."/>
            <person name="Grigoriev I.V."/>
        </authorList>
    </citation>
    <scope>NUCLEOTIDE SEQUENCE [LARGE SCALE GENOMIC DNA]</scope>
    <source>
        <strain evidence="3 4">CCMP1335</strain>
    </source>
</reference>
<accession>B5YMS2</accession>
<dbReference type="EMBL" id="CP001160">
    <property type="protein sequence ID" value="ACI64857.1"/>
    <property type="molecule type" value="Genomic_DNA"/>
</dbReference>
<feature type="chain" id="PRO_5002841385" description="SnoaL-like domain-containing protein" evidence="1">
    <location>
        <begin position="20"/>
        <end position="373"/>
    </location>
</feature>
<dbReference type="GeneID" id="7444082"/>
<dbReference type="HOGENOM" id="CLU_742913_0_0_1"/>
<reference evidence="3 4" key="1">
    <citation type="journal article" date="2004" name="Science">
        <title>The genome of the diatom Thalassiosira pseudonana: ecology, evolution, and metabolism.</title>
        <authorList>
            <person name="Armbrust E.V."/>
            <person name="Berges J.A."/>
            <person name="Bowler C."/>
            <person name="Green B.R."/>
            <person name="Martinez D."/>
            <person name="Putnam N.H."/>
            <person name="Zhou S."/>
            <person name="Allen A.E."/>
            <person name="Apt K.E."/>
            <person name="Bechner M."/>
            <person name="Brzezinski M.A."/>
            <person name="Chaal B.K."/>
            <person name="Chiovitti A."/>
            <person name="Davis A.K."/>
            <person name="Demarest M.S."/>
            <person name="Detter J.C."/>
            <person name="Glavina T."/>
            <person name="Goodstein D."/>
            <person name="Hadi M.Z."/>
            <person name="Hellsten U."/>
            <person name="Hildebrand M."/>
            <person name="Jenkins B.D."/>
            <person name="Jurka J."/>
            <person name="Kapitonov V.V."/>
            <person name="Kroger N."/>
            <person name="Lau W.W."/>
            <person name="Lane T.W."/>
            <person name="Larimer F.W."/>
            <person name="Lippmeier J.C."/>
            <person name="Lucas S."/>
            <person name="Medina M."/>
            <person name="Montsant A."/>
            <person name="Obornik M."/>
            <person name="Parker M.S."/>
            <person name="Palenik B."/>
            <person name="Pazour G.J."/>
            <person name="Richardson P.M."/>
            <person name="Rynearson T.A."/>
            <person name="Saito M.A."/>
            <person name="Schwartz D.C."/>
            <person name="Thamatrakoln K."/>
            <person name="Valentin K."/>
            <person name="Vardi A."/>
            <person name="Wilkerson F.P."/>
            <person name="Rokhsar D.S."/>
        </authorList>
    </citation>
    <scope>NUCLEOTIDE SEQUENCE [LARGE SCALE GENOMIC DNA]</scope>
    <source>
        <strain evidence="3 4">CCMP1335</strain>
    </source>
</reference>
<dbReference type="Gene3D" id="3.10.450.50">
    <property type="match status" value="2"/>
</dbReference>
<dbReference type="AlphaFoldDB" id="B5YMS2"/>
<feature type="domain" description="SnoaL-like" evidence="2">
    <location>
        <begin position="247"/>
        <end position="333"/>
    </location>
</feature>
<keyword evidence="4" id="KW-1185">Reference proteome</keyword>
<dbReference type="OMA" id="CGFAWTW"/>
<evidence type="ECO:0000256" key="1">
    <source>
        <dbReference type="SAM" id="SignalP"/>
    </source>
</evidence>
<dbReference type="InterPro" id="IPR037401">
    <property type="entry name" value="SnoaL-like"/>
</dbReference>
<feature type="signal peptide" evidence="1">
    <location>
        <begin position="1"/>
        <end position="19"/>
    </location>
</feature>
<dbReference type="InterPro" id="IPR032710">
    <property type="entry name" value="NTF2-like_dom_sf"/>
</dbReference>